<gene>
    <name evidence="2" type="ORF">GF339_17950</name>
</gene>
<dbReference type="InterPro" id="IPR013022">
    <property type="entry name" value="Xyl_isomerase-like_TIM-brl"/>
</dbReference>
<accession>A0A9D5Q7N1</accession>
<protein>
    <submittedName>
        <fullName evidence="2">TIM barrel protein</fullName>
    </submittedName>
</protein>
<dbReference type="PANTHER" id="PTHR12110">
    <property type="entry name" value="HYDROXYPYRUVATE ISOMERASE"/>
    <property type="match status" value="1"/>
</dbReference>
<dbReference type="PANTHER" id="PTHR12110:SF21">
    <property type="entry name" value="XYLOSE ISOMERASE-LIKE TIM BARREL DOMAIN-CONTAINING PROTEIN"/>
    <property type="match status" value="1"/>
</dbReference>
<feature type="domain" description="Xylose isomerase-like TIM barrel" evidence="1">
    <location>
        <begin position="44"/>
        <end position="278"/>
    </location>
</feature>
<dbReference type="InterPro" id="IPR050312">
    <property type="entry name" value="IolE/XylAMocC-like"/>
</dbReference>
<organism evidence="2 3">
    <name type="scientific">candidate division KSB3 bacterium</name>
    <dbReference type="NCBI Taxonomy" id="2044937"/>
    <lineage>
        <taxon>Bacteria</taxon>
        <taxon>candidate division KSB3</taxon>
    </lineage>
</organism>
<dbReference type="InterPro" id="IPR036237">
    <property type="entry name" value="Xyl_isomerase-like_sf"/>
</dbReference>
<name>A0A9D5Q7N1_9BACT</name>
<dbReference type="Pfam" id="PF01261">
    <property type="entry name" value="AP_endonuc_2"/>
    <property type="match status" value="1"/>
</dbReference>
<evidence type="ECO:0000313" key="2">
    <source>
        <dbReference type="EMBL" id="MBD3326472.1"/>
    </source>
</evidence>
<dbReference type="AlphaFoldDB" id="A0A9D5Q7N1"/>
<evidence type="ECO:0000313" key="3">
    <source>
        <dbReference type="Proteomes" id="UP000649604"/>
    </source>
</evidence>
<sequence>MSPVGVRCINPLSPHEEENTTMSLKFALNQSMIMQCQTEEFIPVCAKAGIHAVELRIPKLKETLYHMSHQEFADLLKQHDMSVLSLNAIDDFSMVPEENLDLLKLECETVGRMCNLVDCTMVVAPVARWFGSSPPSREEVKTISQERLTYVAEIFDRFGVQVGFEPISFPEFTVKDLKLSQEILDGSGAQNVGFVPDIYNLFRGGIEPEDLTNLNYPIYLLHINDAEDRPFDELHVMYNRVFPGEGVANANAWVQALLNAGYDGYFSLELFRQEIWDMRPEYAASFCAHKLQIFADSVEKVS</sequence>
<dbReference type="EMBL" id="WJJP01000588">
    <property type="protein sequence ID" value="MBD3326472.1"/>
    <property type="molecule type" value="Genomic_DNA"/>
</dbReference>
<dbReference type="Gene3D" id="3.20.20.150">
    <property type="entry name" value="Divalent-metal-dependent TIM barrel enzymes"/>
    <property type="match status" value="1"/>
</dbReference>
<dbReference type="Proteomes" id="UP000649604">
    <property type="component" value="Unassembled WGS sequence"/>
</dbReference>
<dbReference type="SUPFAM" id="SSF51658">
    <property type="entry name" value="Xylose isomerase-like"/>
    <property type="match status" value="1"/>
</dbReference>
<evidence type="ECO:0000259" key="1">
    <source>
        <dbReference type="Pfam" id="PF01261"/>
    </source>
</evidence>
<reference evidence="2" key="1">
    <citation type="submission" date="2019-11" db="EMBL/GenBank/DDBJ databases">
        <title>Microbial mats filling the niche in hypersaline microbial mats.</title>
        <authorList>
            <person name="Wong H.L."/>
            <person name="Macleod F.I."/>
            <person name="White R.A. III"/>
            <person name="Burns B.P."/>
        </authorList>
    </citation>
    <scope>NUCLEOTIDE SEQUENCE</scope>
    <source>
        <strain evidence="2">Rbin_158</strain>
    </source>
</reference>
<comment type="caution">
    <text evidence="2">The sequence shown here is derived from an EMBL/GenBank/DDBJ whole genome shotgun (WGS) entry which is preliminary data.</text>
</comment>
<proteinExistence type="predicted"/>